<gene>
    <name evidence="3" type="ORF">N5K24_04455</name>
</gene>
<protein>
    <submittedName>
        <fullName evidence="3">FecR domain-containing protein</fullName>
    </submittedName>
</protein>
<evidence type="ECO:0000313" key="3">
    <source>
        <dbReference type="EMBL" id="MDH2049628.1"/>
    </source>
</evidence>
<reference evidence="3" key="1">
    <citation type="submission" date="2022-09" db="EMBL/GenBank/DDBJ databases">
        <title>Intensive care unit water sources are persistently colonized with multi-drug resistant bacteria and are the site of extensive horizontal gene transfer of antibiotic resistance genes.</title>
        <authorList>
            <person name="Diorio-Toth L."/>
        </authorList>
    </citation>
    <scope>NUCLEOTIDE SEQUENCE</scope>
    <source>
        <strain evidence="3">GD03676</strain>
    </source>
</reference>
<name>A0AA42W820_9BURK</name>
<evidence type="ECO:0000259" key="1">
    <source>
        <dbReference type="Pfam" id="PF04773"/>
    </source>
</evidence>
<dbReference type="RefSeq" id="WP_280025910.1">
    <property type="nucleotide sequence ID" value="NZ_JAOCKG010000001.1"/>
</dbReference>
<comment type="caution">
    <text evidence="3">The sequence shown here is derived from an EMBL/GenBank/DDBJ whole genome shotgun (WGS) entry which is preliminary data.</text>
</comment>
<dbReference type="Pfam" id="PF16220">
    <property type="entry name" value="DUF4880"/>
    <property type="match status" value="1"/>
</dbReference>
<dbReference type="EMBL" id="JAOCKG010000001">
    <property type="protein sequence ID" value="MDH2049628.1"/>
    <property type="molecule type" value="Genomic_DNA"/>
</dbReference>
<feature type="domain" description="FecR N-terminal" evidence="2">
    <location>
        <begin position="28"/>
        <end position="69"/>
    </location>
</feature>
<evidence type="ECO:0000259" key="2">
    <source>
        <dbReference type="Pfam" id="PF16220"/>
    </source>
</evidence>
<feature type="domain" description="FecR protein" evidence="1">
    <location>
        <begin position="132"/>
        <end position="225"/>
    </location>
</feature>
<dbReference type="InterPro" id="IPR012373">
    <property type="entry name" value="Ferrdict_sens_TM"/>
</dbReference>
<proteinExistence type="predicted"/>
<accession>A0AA42W820</accession>
<dbReference type="Gene3D" id="2.60.120.1440">
    <property type="match status" value="1"/>
</dbReference>
<organism evidence="3 4">
    <name type="scientific">Achromobacter marplatensis</name>
    <dbReference type="NCBI Taxonomy" id="470868"/>
    <lineage>
        <taxon>Bacteria</taxon>
        <taxon>Pseudomonadati</taxon>
        <taxon>Pseudomonadota</taxon>
        <taxon>Betaproteobacteria</taxon>
        <taxon>Burkholderiales</taxon>
        <taxon>Alcaligenaceae</taxon>
        <taxon>Achromobacter</taxon>
    </lineage>
</organism>
<dbReference type="GO" id="GO:0016989">
    <property type="term" value="F:sigma factor antagonist activity"/>
    <property type="evidence" value="ECO:0007669"/>
    <property type="project" value="TreeGrafter"/>
</dbReference>
<sequence>MPDLKPGAGAGRAMMPARGASPSFKVLQEAAEWFAVLRAPAVPADERLRWRQWHDADPAHQLAWSQVEAISGKFLNVPGGDKPMAHRLLDAAAAKRAQRRRAMKMLTLLCGTALGVWASARTAPWRVWTAEHATGLGERRQIRLADGASLWLNTDSAIDVDYRADLRRIHLIAGEILIDTAPDIQSPARPFVVDTAEARLRALGTRYSVYQEDGASVVAVFDGAVSVEPLQAGARPLLLHAGQQSRVTRTGADAPVPANEARRSWSNGLIVAENMRLGDFIAELSRYRRGYLGCAPEVADLRIVGAYAVGDTDRVLAALAATLPVRVRATMPWWVVVVPK</sequence>
<dbReference type="PANTHER" id="PTHR30273:SF2">
    <property type="entry name" value="PROTEIN FECR"/>
    <property type="match status" value="1"/>
</dbReference>
<dbReference type="AlphaFoldDB" id="A0AA42W820"/>
<dbReference type="Proteomes" id="UP001161276">
    <property type="component" value="Unassembled WGS sequence"/>
</dbReference>
<dbReference type="PANTHER" id="PTHR30273">
    <property type="entry name" value="PERIPLASMIC SIGNAL SENSOR AND SIGMA FACTOR ACTIVATOR FECR-RELATED"/>
    <property type="match status" value="1"/>
</dbReference>
<dbReference type="Pfam" id="PF04773">
    <property type="entry name" value="FecR"/>
    <property type="match status" value="1"/>
</dbReference>
<dbReference type="InterPro" id="IPR006860">
    <property type="entry name" value="FecR"/>
</dbReference>
<dbReference type="InterPro" id="IPR032623">
    <property type="entry name" value="FecR_N"/>
</dbReference>
<evidence type="ECO:0000313" key="4">
    <source>
        <dbReference type="Proteomes" id="UP001161276"/>
    </source>
</evidence>
<dbReference type="PIRSF" id="PIRSF018266">
    <property type="entry name" value="FecR"/>
    <property type="match status" value="1"/>
</dbReference>